<reference evidence="2 3" key="1">
    <citation type="submission" date="2019-03" db="EMBL/GenBank/DDBJ databases">
        <title>First draft genome of Liparis tanakae, snailfish: a comprehensive survey of snailfish specific genes.</title>
        <authorList>
            <person name="Kim W."/>
            <person name="Song I."/>
            <person name="Jeong J.-H."/>
            <person name="Kim D."/>
            <person name="Kim S."/>
            <person name="Ryu S."/>
            <person name="Song J.Y."/>
            <person name="Lee S.K."/>
        </authorList>
    </citation>
    <scope>NUCLEOTIDE SEQUENCE [LARGE SCALE GENOMIC DNA]</scope>
    <source>
        <tissue evidence="2">Muscle</tissue>
    </source>
</reference>
<gene>
    <name evidence="2" type="ORF">EYF80_012539</name>
</gene>
<feature type="compositionally biased region" description="Basic and acidic residues" evidence="1">
    <location>
        <begin position="22"/>
        <end position="39"/>
    </location>
</feature>
<evidence type="ECO:0000256" key="1">
    <source>
        <dbReference type="SAM" id="MobiDB-lite"/>
    </source>
</evidence>
<proteinExistence type="predicted"/>
<protein>
    <submittedName>
        <fullName evidence="2">Uncharacterized protein</fullName>
    </submittedName>
</protein>
<feature type="region of interest" description="Disordered" evidence="1">
    <location>
        <begin position="15"/>
        <end position="50"/>
    </location>
</feature>
<dbReference type="EMBL" id="SRLO01000085">
    <property type="protein sequence ID" value="TNN77232.1"/>
    <property type="molecule type" value="Genomic_DNA"/>
</dbReference>
<evidence type="ECO:0000313" key="2">
    <source>
        <dbReference type="EMBL" id="TNN77232.1"/>
    </source>
</evidence>
<dbReference type="Proteomes" id="UP000314294">
    <property type="component" value="Unassembled WGS sequence"/>
</dbReference>
<keyword evidence="3" id="KW-1185">Reference proteome</keyword>
<organism evidence="2 3">
    <name type="scientific">Liparis tanakae</name>
    <name type="common">Tanaka's snailfish</name>
    <dbReference type="NCBI Taxonomy" id="230148"/>
    <lineage>
        <taxon>Eukaryota</taxon>
        <taxon>Metazoa</taxon>
        <taxon>Chordata</taxon>
        <taxon>Craniata</taxon>
        <taxon>Vertebrata</taxon>
        <taxon>Euteleostomi</taxon>
        <taxon>Actinopterygii</taxon>
        <taxon>Neopterygii</taxon>
        <taxon>Teleostei</taxon>
        <taxon>Neoteleostei</taxon>
        <taxon>Acanthomorphata</taxon>
        <taxon>Eupercaria</taxon>
        <taxon>Perciformes</taxon>
        <taxon>Cottioidei</taxon>
        <taxon>Cottales</taxon>
        <taxon>Liparidae</taxon>
        <taxon>Liparis</taxon>
    </lineage>
</organism>
<sequence>MSSQTMPLLLLLLEEENPELGHPAERSASRETMKRCSDVKEEEEEDTSINKISPLRALHHRCMLTTQNMHRRTLQTDSADALCRRTLQTLSADGLCRRTLQTLSADALCRRTLQTLSADGLCRRTLQMHSADSLCRRTLQTHSADALCRRTLQTQLSADAALCRRSLQTQLSADDHDRLLRSQRWDHNEIDSSLQSAL</sequence>
<dbReference type="AlphaFoldDB" id="A0A4Z2IIY4"/>
<evidence type="ECO:0000313" key="3">
    <source>
        <dbReference type="Proteomes" id="UP000314294"/>
    </source>
</evidence>
<accession>A0A4Z2IIY4</accession>
<name>A0A4Z2IIY4_9TELE</name>
<comment type="caution">
    <text evidence="2">The sequence shown here is derived from an EMBL/GenBank/DDBJ whole genome shotgun (WGS) entry which is preliminary data.</text>
</comment>